<feature type="non-terminal residue" evidence="7">
    <location>
        <position position="315"/>
    </location>
</feature>
<dbReference type="PANTHER" id="PTHR43370">
    <property type="entry name" value="SUGAR ABC TRANSPORTER INTEGRAL MEMBRANE PROTEIN-RELATED"/>
    <property type="match status" value="1"/>
</dbReference>
<dbReference type="GO" id="GO:0022857">
    <property type="term" value="F:transmembrane transporter activity"/>
    <property type="evidence" value="ECO:0007669"/>
    <property type="project" value="InterPro"/>
</dbReference>
<feature type="transmembrane region" description="Helical" evidence="6">
    <location>
        <begin position="38"/>
        <end position="59"/>
    </location>
</feature>
<dbReference type="CDD" id="cd06580">
    <property type="entry name" value="TM_PBP1_transp_TpRbsC_like"/>
    <property type="match status" value="1"/>
</dbReference>
<name>X1T226_9ZZZZ</name>
<reference evidence="7" key="1">
    <citation type="journal article" date="2014" name="Front. Microbiol.">
        <title>High frequency of phylogenetically diverse reductive dehalogenase-homologous genes in deep subseafloor sedimentary metagenomes.</title>
        <authorList>
            <person name="Kawai M."/>
            <person name="Futagami T."/>
            <person name="Toyoda A."/>
            <person name="Takaki Y."/>
            <person name="Nishi S."/>
            <person name="Hori S."/>
            <person name="Arai W."/>
            <person name="Tsubouchi T."/>
            <person name="Morono Y."/>
            <person name="Uchiyama I."/>
            <person name="Ito T."/>
            <person name="Fujiyama A."/>
            <person name="Inagaki F."/>
            <person name="Takami H."/>
        </authorList>
    </citation>
    <scope>NUCLEOTIDE SEQUENCE</scope>
    <source>
        <strain evidence="7">Expedition CK06-06</strain>
    </source>
</reference>
<evidence type="ECO:0008006" key="8">
    <source>
        <dbReference type="Google" id="ProtNLM"/>
    </source>
</evidence>
<evidence type="ECO:0000313" key="7">
    <source>
        <dbReference type="EMBL" id="GAI74089.1"/>
    </source>
</evidence>
<dbReference type="Pfam" id="PF02653">
    <property type="entry name" value="BPD_transp_2"/>
    <property type="match status" value="1"/>
</dbReference>
<dbReference type="PANTHER" id="PTHR43370:SF1">
    <property type="entry name" value="GUANOSINE ABC TRANSPORTER PERMEASE PROTEIN NUPQ"/>
    <property type="match status" value="1"/>
</dbReference>
<evidence type="ECO:0000256" key="5">
    <source>
        <dbReference type="ARBA" id="ARBA00023136"/>
    </source>
</evidence>
<evidence type="ECO:0000256" key="6">
    <source>
        <dbReference type="SAM" id="Phobius"/>
    </source>
</evidence>
<keyword evidence="2" id="KW-1003">Cell membrane</keyword>
<dbReference type="AlphaFoldDB" id="X1T226"/>
<feature type="transmembrane region" description="Helical" evidence="6">
    <location>
        <begin position="71"/>
        <end position="90"/>
    </location>
</feature>
<proteinExistence type="predicted"/>
<feature type="transmembrane region" description="Helical" evidence="6">
    <location>
        <begin position="96"/>
        <end position="117"/>
    </location>
</feature>
<evidence type="ECO:0000256" key="4">
    <source>
        <dbReference type="ARBA" id="ARBA00022989"/>
    </source>
</evidence>
<gene>
    <name evidence="7" type="ORF">S12H4_18099</name>
</gene>
<feature type="transmembrane region" description="Helical" evidence="6">
    <location>
        <begin position="180"/>
        <end position="199"/>
    </location>
</feature>
<organism evidence="7">
    <name type="scientific">marine sediment metagenome</name>
    <dbReference type="NCBI Taxonomy" id="412755"/>
    <lineage>
        <taxon>unclassified sequences</taxon>
        <taxon>metagenomes</taxon>
        <taxon>ecological metagenomes</taxon>
    </lineage>
</organism>
<dbReference type="InterPro" id="IPR001851">
    <property type="entry name" value="ABC_transp_permease"/>
</dbReference>
<accession>X1T226</accession>
<protein>
    <recommendedName>
        <fullName evidence="8">ABC transporter permease</fullName>
    </recommendedName>
</protein>
<feature type="transmembrane region" description="Helical" evidence="6">
    <location>
        <begin position="293"/>
        <end position="314"/>
    </location>
</feature>
<keyword evidence="3 6" id="KW-0812">Transmembrane</keyword>
<dbReference type="GO" id="GO:0005886">
    <property type="term" value="C:plasma membrane"/>
    <property type="evidence" value="ECO:0007669"/>
    <property type="project" value="UniProtKB-SubCell"/>
</dbReference>
<evidence type="ECO:0000256" key="2">
    <source>
        <dbReference type="ARBA" id="ARBA00022475"/>
    </source>
</evidence>
<comment type="caution">
    <text evidence="7">The sequence shown here is derived from an EMBL/GenBank/DDBJ whole genome shotgun (WGS) entry which is preliminary data.</text>
</comment>
<feature type="transmembrane region" description="Helical" evidence="6">
    <location>
        <begin position="12"/>
        <end position="32"/>
    </location>
</feature>
<evidence type="ECO:0000256" key="3">
    <source>
        <dbReference type="ARBA" id="ARBA00022692"/>
    </source>
</evidence>
<dbReference type="EMBL" id="BARW01008908">
    <property type="protein sequence ID" value="GAI74089.1"/>
    <property type="molecule type" value="Genomic_DNA"/>
</dbReference>
<comment type="subcellular location">
    <subcellularLocation>
        <location evidence="1">Cell membrane</location>
        <topology evidence="1">Multi-pass membrane protein</topology>
    </subcellularLocation>
</comment>
<keyword evidence="5 6" id="KW-0472">Membrane</keyword>
<evidence type="ECO:0000256" key="1">
    <source>
        <dbReference type="ARBA" id="ARBA00004651"/>
    </source>
</evidence>
<feature type="transmembrane region" description="Helical" evidence="6">
    <location>
        <begin position="264"/>
        <end position="287"/>
    </location>
</feature>
<keyword evidence="4 6" id="KW-1133">Transmembrane helix</keyword>
<sequence length="315" mass="33327">MTSLSRPSIRTFVYLAVLFAFLIVVFFLYSFGIVSEGLLGYLLAISLQLSVPLVLAGLGGMFSERGGVVNIGLEGMLLMGAFAAAAVAYYTRNPWLGVLAGMGAGAVLAIAHAIICVKFKGNHIVSGTGVILFGAGFTTLMLQVVWGSKGYGETITNRIPDIEIEAIRDIPVIGTAFSSISPIVILMFVITFLSWYVLFKTPFGLRLRAAGEDPSTLDTAGVNVEWTRAIGVIISGVLAGLGGAYLSIGFGSAFGKEMTGGKGFIALAAMIFGNWNPLGVLIAGWFFGFLEGLQYAIAIHFPVLLPYANFIAMIP</sequence>
<feature type="transmembrane region" description="Helical" evidence="6">
    <location>
        <begin position="124"/>
        <end position="146"/>
    </location>
</feature>